<reference evidence="5" key="1">
    <citation type="submission" date="2025-08" db="UniProtKB">
        <authorList>
            <consortium name="RefSeq"/>
        </authorList>
    </citation>
    <scope>IDENTIFICATION</scope>
</reference>
<evidence type="ECO:0000313" key="5">
    <source>
        <dbReference type="RefSeq" id="XP_012863049.1"/>
    </source>
</evidence>
<protein>
    <recommendedName>
        <fullName evidence="2">oleoyl-[acyl-carrier-protein] hydrolase</fullName>
        <ecNumber evidence="2">3.1.2.14</ecNumber>
    </recommendedName>
</protein>
<dbReference type="SUPFAM" id="SSF53474">
    <property type="entry name" value="alpha/beta-Hydrolases"/>
    <property type="match status" value="1"/>
</dbReference>
<dbReference type="InterPro" id="IPR029058">
    <property type="entry name" value="AB_hydrolase_fold"/>
</dbReference>
<organism evidence="4 5">
    <name type="scientific">Echinops telfairi</name>
    <name type="common">Lesser hedgehog tenrec</name>
    <dbReference type="NCBI Taxonomy" id="9371"/>
    <lineage>
        <taxon>Eukaryota</taxon>
        <taxon>Metazoa</taxon>
        <taxon>Chordata</taxon>
        <taxon>Craniata</taxon>
        <taxon>Vertebrata</taxon>
        <taxon>Euteleostomi</taxon>
        <taxon>Mammalia</taxon>
        <taxon>Eutheria</taxon>
        <taxon>Afrotheria</taxon>
        <taxon>Tenrecidae</taxon>
        <taxon>Tenrecinae</taxon>
        <taxon>Echinops</taxon>
    </lineage>
</organism>
<dbReference type="Pfam" id="PF00975">
    <property type="entry name" value="Thioesterase"/>
    <property type="match status" value="1"/>
</dbReference>
<accession>A0ABM0ZT76</accession>
<proteinExistence type="inferred from homology"/>
<name>A0ABM0ZT76_ECHTE</name>
<dbReference type="GeneID" id="101651008"/>
<dbReference type="EC" id="3.1.2.14" evidence="2"/>
<dbReference type="Proteomes" id="UP000694863">
    <property type="component" value="Unplaced"/>
</dbReference>
<dbReference type="InterPro" id="IPR012223">
    <property type="entry name" value="TEII"/>
</dbReference>
<gene>
    <name evidence="5" type="primary">OLAH</name>
</gene>
<sequence>MEERKEARKARNEKIVNCLYQKPDAIFRLICFPWAGGGSTHFAKWGQKFHDLLEVHSIRLAGRETRTEEPFVTDINQAVDEIVCALLPLLQDKLFAFFGHSMGNYLAFMTARQLKEQYNLEPVHFFVSSATPPHSQPQIPDGKTLTEEEVKWSYMDFGGTPNCFLINSQEFQEYFLIFKADVHMLNTYNFDAPLKAVLSCDVTCIFGSEDKIISNLEGWKDITSGSFGMYHRQGGHFYLMEPSHEAFIQNHITKCLELSTISY</sequence>
<keyword evidence="4" id="KW-1185">Reference proteome</keyword>
<evidence type="ECO:0000313" key="4">
    <source>
        <dbReference type="Proteomes" id="UP000694863"/>
    </source>
</evidence>
<dbReference type="PANTHER" id="PTHR11487:SF0">
    <property type="entry name" value="S-ACYL FATTY ACID SYNTHASE THIOESTERASE, MEDIUM CHAIN"/>
    <property type="match status" value="1"/>
</dbReference>
<evidence type="ECO:0000256" key="1">
    <source>
        <dbReference type="ARBA" id="ARBA00007169"/>
    </source>
</evidence>
<dbReference type="RefSeq" id="XP_012863049.1">
    <property type="nucleotide sequence ID" value="XM_013007595.1"/>
</dbReference>
<evidence type="ECO:0000259" key="3">
    <source>
        <dbReference type="Pfam" id="PF00975"/>
    </source>
</evidence>
<comment type="similarity">
    <text evidence="1">Belongs to the thioesterase family.</text>
</comment>
<dbReference type="PANTHER" id="PTHR11487">
    <property type="entry name" value="THIOESTERASE"/>
    <property type="match status" value="1"/>
</dbReference>
<dbReference type="InterPro" id="IPR001031">
    <property type="entry name" value="Thioesterase"/>
</dbReference>
<dbReference type="Gene3D" id="3.40.50.1820">
    <property type="entry name" value="alpha/beta hydrolase"/>
    <property type="match status" value="1"/>
</dbReference>
<evidence type="ECO:0000256" key="2">
    <source>
        <dbReference type="ARBA" id="ARBA00012480"/>
    </source>
</evidence>
<feature type="domain" description="Thioesterase" evidence="3">
    <location>
        <begin position="28"/>
        <end position="251"/>
    </location>
</feature>